<dbReference type="NCBIfam" id="NF007628">
    <property type="entry name" value="PRK10290.1"/>
    <property type="match status" value="1"/>
</dbReference>
<dbReference type="SUPFAM" id="SSF49329">
    <property type="entry name" value="Cu,Zn superoxide dismutase-like"/>
    <property type="match status" value="1"/>
</dbReference>
<keyword evidence="2" id="KW-0560">Oxidoreductase</keyword>
<comment type="similarity">
    <text evidence="1 2">Belongs to the Cu-Zn superoxide dismutase family.</text>
</comment>
<proteinExistence type="inferred from homology"/>
<evidence type="ECO:0000256" key="2">
    <source>
        <dbReference type="RuleBase" id="RU000393"/>
    </source>
</evidence>
<dbReference type="Gene3D" id="2.60.40.200">
    <property type="entry name" value="Superoxide dismutase, copper/zinc binding domain"/>
    <property type="match status" value="1"/>
</dbReference>
<dbReference type="EC" id="1.15.1.1" evidence="2"/>
<dbReference type="PROSITE" id="PS00332">
    <property type="entry name" value="SOD_CU_ZN_2"/>
    <property type="match status" value="1"/>
</dbReference>
<feature type="domain" description="Superoxide dismutase copper/zinc binding" evidence="4">
    <location>
        <begin position="40"/>
        <end position="174"/>
    </location>
</feature>
<comment type="cofactor">
    <cofactor evidence="2">
        <name>Zn(2+)</name>
        <dbReference type="ChEBI" id="CHEBI:29105"/>
    </cofactor>
    <text evidence="2">Binds 1 zinc ion per subunit.</text>
</comment>
<keyword evidence="3" id="KW-0732">Signal</keyword>
<comment type="function">
    <text evidence="2">Destroys radicals which are normally produced within the cells and which are toxic to biological systems.</text>
</comment>
<accession>A0A0X8NV14</accession>
<keyword evidence="2" id="KW-0186">Copper</keyword>
<keyword evidence="2" id="KW-0862">Zinc</keyword>
<protein>
    <recommendedName>
        <fullName evidence="2">Superoxide dismutase [Cu-Zn]</fullName>
        <ecNumber evidence="2">1.15.1.1</ecNumber>
    </recommendedName>
</protein>
<dbReference type="Proteomes" id="UP000060602">
    <property type="component" value="Chromosome"/>
</dbReference>
<evidence type="ECO:0000259" key="4">
    <source>
        <dbReference type="Pfam" id="PF00080"/>
    </source>
</evidence>
<gene>
    <name evidence="5" type="ORF">AL504_01760</name>
</gene>
<comment type="catalytic activity">
    <reaction evidence="2">
        <text>2 superoxide + 2 H(+) = H2O2 + O2</text>
        <dbReference type="Rhea" id="RHEA:20696"/>
        <dbReference type="ChEBI" id="CHEBI:15378"/>
        <dbReference type="ChEBI" id="CHEBI:15379"/>
        <dbReference type="ChEBI" id="CHEBI:16240"/>
        <dbReference type="ChEBI" id="CHEBI:18421"/>
        <dbReference type="EC" id="1.15.1.1"/>
    </reaction>
</comment>
<evidence type="ECO:0000256" key="3">
    <source>
        <dbReference type="SAM" id="SignalP"/>
    </source>
</evidence>
<dbReference type="AlphaFoldDB" id="A0A0X8NV14"/>
<evidence type="ECO:0000313" key="5">
    <source>
        <dbReference type="EMBL" id="AMG34894.2"/>
    </source>
</evidence>
<dbReference type="PROSITE" id="PS00087">
    <property type="entry name" value="SOD_CU_ZN_1"/>
    <property type="match status" value="1"/>
</dbReference>
<organism evidence="5 6">
    <name type="scientific">Alcaligenes xylosoxydans xylosoxydans</name>
    <name type="common">Achromobacter xylosoxidans</name>
    <dbReference type="NCBI Taxonomy" id="85698"/>
    <lineage>
        <taxon>Bacteria</taxon>
        <taxon>Pseudomonadati</taxon>
        <taxon>Pseudomonadota</taxon>
        <taxon>Betaproteobacteria</taxon>
        <taxon>Burkholderiales</taxon>
        <taxon>Alcaligenaceae</taxon>
        <taxon>Achromobacter</taxon>
    </lineage>
</organism>
<name>A0A0X8NV14_ALCXX</name>
<feature type="chain" id="PRO_5014731532" description="Superoxide dismutase [Cu-Zn]" evidence="3">
    <location>
        <begin position="23"/>
        <end position="175"/>
    </location>
</feature>
<dbReference type="GO" id="GO:0004784">
    <property type="term" value="F:superoxide dismutase activity"/>
    <property type="evidence" value="ECO:0007669"/>
    <property type="project" value="UniProtKB-EC"/>
</dbReference>
<dbReference type="InterPro" id="IPR018152">
    <property type="entry name" value="SOD_Cu/Zn_BS"/>
</dbReference>
<dbReference type="GO" id="GO:0005507">
    <property type="term" value="F:copper ion binding"/>
    <property type="evidence" value="ECO:0007669"/>
    <property type="project" value="InterPro"/>
</dbReference>
<dbReference type="RefSeq" id="WP_006395431.1">
    <property type="nucleotide sequence ID" value="NZ_CP014060.2"/>
</dbReference>
<feature type="signal peptide" evidence="3">
    <location>
        <begin position="1"/>
        <end position="22"/>
    </location>
</feature>
<dbReference type="CDD" id="cd00305">
    <property type="entry name" value="Cu-Zn_Superoxide_Dismutase"/>
    <property type="match status" value="1"/>
</dbReference>
<dbReference type="InterPro" id="IPR036423">
    <property type="entry name" value="SOD-like_Cu/Zn_dom_sf"/>
</dbReference>
<comment type="cofactor">
    <cofactor evidence="2">
        <name>Cu cation</name>
        <dbReference type="ChEBI" id="CHEBI:23378"/>
    </cofactor>
    <text evidence="2">Binds 1 copper ion per subunit.</text>
</comment>
<keyword evidence="2" id="KW-0479">Metal-binding</keyword>
<dbReference type="InterPro" id="IPR001424">
    <property type="entry name" value="SOD_Cu_Zn_dom"/>
</dbReference>
<dbReference type="InterPro" id="IPR024134">
    <property type="entry name" value="SOD_Cu/Zn_/chaperone"/>
</dbReference>
<evidence type="ECO:0000256" key="1">
    <source>
        <dbReference type="ARBA" id="ARBA00010457"/>
    </source>
</evidence>
<evidence type="ECO:0000313" key="6">
    <source>
        <dbReference type="Proteomes" id="UP000060602"/>
    </source>
</evidence>
<dbReference type="PANTHER" id="PTHR10003">
    <property type="entry name" value="SUPEROXIDE DISMUTASE CU-ZN -RELATED"/>
    <property type="match status" value="1"/>
</dbReference>
<dbReference type="EMBL" id="CP014060">
    <property type="protein sequence ID" value="AMG34894.2"/>
    <property type="molecule type" value="Genomic_DNA"/>
</dbReference>
<reference evidence="6" key="1">
    <citation type="submission" date="2015-12" db="EMBL/GenBank/DDBJ databases">
        <title>FDA dAtabase for Regulatory Grade micrObial Sequences (FDA-ARGOS): Supporting development and validation of Infectious Disease Dx tests.</title>
        <authorList>
            <person name="Case J."/>
            <person name="Tallon L."/>
            <person name="Sadzewicz L."/>
            <person name="Sengamalay N."/>
            <person name="Ott S."/>
            <person name="Godinez A."/>
            <person name="Nagaraj S."/>
            <person name="Nadendla S."/>
            <person name="Sichtig H."/>
        </authorList>
    </citation>
    <scope>NUCLEOTIDE SEQUENCE [LARGE SCALE GENOMIC DNA]</scope>
    <source>
        <strain evidence="6">FDAARGOS_147</strain>
    </source>
</reference>
<dbReference type="Pfam" id="PF00080">
    <property type="entry name" value="Sod_Cu"/>
    <property type="match status" value="1"/>
</dbReference>
<sequence>MKKFSILVATLALAGISAAAQAESVTMSVLNEDGSVGKSAGTITLEQTKAGLKFTPKLTGLPPGEHGFHVHENGSCASTTVDGKVMPGGAAGGHLDPQGTKAHKGPLATDGHLGDLPFITVGADGNAKTAVVAPRLKLADVKQHALMIHVGADNYSDTPKPLGGGGGRMVCGVVK</sequence>